<dbReference type="EMBL" id="VAUV01000007">
    <property type="protein sequence ID" value="TLD70783.1"/>
    <property type="molecule type" value="Genomic_DNA"/>
</dbReference>
<keyword evidence="3 6" id="KW-0812">Transmembrane</keyword>
<dbReference type="OrthoDB" id="174072at2"/>
<dbReference type="PANTHER" id="PTHR43738:SF2">
    <property type="entry name" value="ABC TRANSPORTER PERMEASE"/>
    <property type="match status" value="1"/>
</dbReference>
<evidence type="ECO:0000313" key="9">
    <source>
        <dbReference type="Proteomes" id="UP000306196"/>
    </source>
</evidence>
<evidence type="ECO:0000256" key="3">
    <source>
        <dbReference type="ARBA" id="ARBA00022692"/>
    </source>
</evidence>
<keyword evidence="4 6" id="KW-1133">Transmembrane helix</keyword>
<feature type="transmembrane region" description="Helical" evidence="6">
    <location>
        <begin position="1064"/>
        <end position="1090"/>
    </location>
</feature>
<dbReference type="GO" id="GO:0005886">
    <property type="term" value="C:plasma membrane"/>
    <property type="evidence" value="ECO:0007669"/>
    <property type="project" value="UniProtKB-SubCell"/>
</dbReference>
<evidence type="ECO:0000256" key="4">
    <source>
        <dbReference type="ARBA" id="ARBA00022989"/>
    </source>
</evidence>
<gene>
    <name evidence="8" type="ORF">FEM03_10770</name>
</gene>
<evidence type="ECO:0000259" key="7">
    <source>
        <dbReference type="Pfam" id="PF02687"/>
    </source>
</evidence>
<keyword evidence="5 6" id="KW-0472">Membrane</keyword>
<organism evidence="8 9">
    <name type="scientific">Phragmitibacter flavus</name>
    <dbReference type="NCBI Taxonomy" id="2576071"/>
    <lineage>
        <taxon>Bacteria</taxon>
        <taxon>Pseudomonadati</taxon>
        <taxon>Verrucomicrobiota</taxon>
        <taxon>Verrucomicrobiia</taxon>
        <taxon>Verrucomicrobiales</taxon>
        <taxon>Verrucomicrobiaceae</taxon>
        <taxon>Phragmitibacter</taxon>
    </lineage>
</organism>
<feature type="transmembrane region" description="Helical" evidence="6">
    <location>
        <begin position="642"/>
        <end position="659"/>
    </location>
</feature>
<feature type="transmembrane region" description="Helical" evidence="6">
    <location>
        <begin position="671"/>
        <end position="689"/>
    </location>
</feature>
<accession>A0A5R8KEQ2</accession>
<feature type="domain" description="ABC3 transporter permease C-terminal" evidence="7">
    <location>
        <begin position="494"/>
        <end position="615"/>
    </location>
</feature>
<evidence type="ECO:0000256" key="5">
    <source>
        <dbReference type="ARBA" id="ARBA00023136"/>
    </source>
</evidence>
<proteinExistence type="predicted"/>
<feature type="transmembrane region" description="Helical" evidence="6">
    <location>
        <begin position="720"/>
        <end position="739"/>
    </location>
</feature>
<dbReference type="AlphaFoldDB" id="A0A5R8KEQ2"/>
<reference evidence="8 9" key="1">
    <citation type="submission" date="2019-05" db="EMBL/GenBank/DDBJ databases">
        <title>Verrucobacter flavum gen. nov., sp. nov. a new member of the family Verrucomicrobiaceae.</title>
        <authorList>
            <person name="Szuroczki S."/>
            <person name="Abbaszade G."/>
            <person name="Szabo A."/>
            <person name="Felfoldi T."/>
            <person name="Schumann P."/>
            <person name="Boka K."/>
            <person name="Keki Z."/>
            <person name="Toumi M."/>
            <person name="Toth E."/>
        </authorList>
    </citation>
    <scope>NUCLEOTIDE SEQUENCE [LARGE SCALE GENOMIC DNA]</scope>
    <source>
        <strain evidence="8 9">MG-N-17</strain>
    </source>
</reference>
<feature type="transmembrane region" description="Helical" evidence="6">
    <location>
        <begin position="977"/>
        <end position="999"/>
    </location>
</feature>
<sequence length="1101" mass="117464">MNARGLAWRSFRFYAKSHLGLLVGAFLASAILSGSMVVGDSVRASLKRAAMQRLGGVETSLVGGDRWFTEELARGMNAAPVVLIRGNVSTGGGESRANAVQVLGVDETFWKLGPESEIGELKLGANEVALNESLAAKLKLKVGDTVVVRFEAPSAISRDAPLSGSTNEEIVLRRQVGKVVTGEQFGNFQLAASQVAPDNLFVPMKELQEAVERVGLVNLMLDGTGGSKTVDAQVKLEDYAFQLKRVEGREKSWKISTDRVFLDEVVADKLLKAMPGSEGVLTYLVNGLNSPKSENRTPYSMVTASTKVIPAGEREGAGDRATITQWLAEDLNLAVGDDFTIRYFTVGMGRELKEENATFKVASILPMDDALVNRSWTPNFPGVSDVDNCRDWTPGIPVKLDAIRDKDEKYWDDYHGTPKAFIDLAKGQELWGNRFGNLTSIRFPDTGQDEAALRSELVKHLNLADIGLVPTDVRGAALAAAEGSVDFGGLFIGLSLFLIAAALVFSSLLFLFSLERRVSQMGLLLAIGWTPKMVRRAVLSEGALVALVGAGLGLLGGVAYTKLALAGLNGVWSEATVGLKLIYGTSATTLVIAFLASVLASIGTLWWSSRRMFKATARGLLTDTWQGENVAGAKKRGTGMKLLKWLPLGCVLLAVGLSWMGSQATSPQEMAGMFFGAGFLLLAGGLMAIRKRLNPVAKEQASNMRQIGVRNICRRPGRSLAVMGMMAGGIFLVIAVNAFRLGAGGDDSKRDSGTGGFALLGESTLPVYEDLNAEVAWDEFALDDKLMSAAGVKVVPFRVRQGDDASCLNLNRAQTPVLTAVNPQLMVDRGAFVFAKGGWEELLTKSPEQCLGHSRTAAMVEAPIPAVADQATAMWGLGKGVGDTLDYTDASGKVFKVQLVGLLAGSVLQGKIVVNEADYLKKYPDAAGYQFFLMDVADSAATEKVQTHLTRQLESRGLALEGAGQRLAAFNAVQNTYIGIFTVLGGLGVLLGTAGLGVLAMRNVLERRSEFGLMQALGFRPGVLRSMVFGEHVALLVIGLVLGLVSAAVAVWPNVSQSGNALPVGFLLVLNLGILAFGLIVCWLAATLALRGKLLDALRRE</sequence>
<feature type="transmembrane region" description="Helical" evidence="6">
    <location>
        <begin position="542"/>
        <end position="561"/>
    </location>
</feature>
<dbReference type="PANTHER" id="PTHR43738">
    <property type="entry name" value="ABC TRANSPORTER, MEMBRANE PROTEIN"/>
    <property type="match status" value="1"/>
</dbReference>
<comment type="subcellular location">
    <subcellularLocation>
        <location evidence="1">Cell membrane</location>
        <topology evidence="1">Multi-pass membrane protein</topology>
    </subcellularLocation>
</comment>
<evidence type="ECO:0000256" key="2">
    <source>
        <dbReference type="ARBA" id="ARBA00022475"/>
    </source>
</evidence>
<dbReference type="InterPro" id="IPR051125">
    <property type="entry name" value="ABC-4/HrtB_transporter"/>
</dbReference>
<feature type="domain" description="ABC3 transporter permease C-terminal" evidence="7">
    <location>
        <begin position="984"/>
        <end position="1090"/>
    </location>
</feature>
<evidence type="ECO:0000256" key="6">
    <source>
        <dbReference type="SAM" id="Phobius"/>
    </source>
</evidence>
<name>A0A5R8KEQ2_9BACT</name>
<feature type="transmembrane region" description="Helical" evidence="6">
    <location>
        <begin position="487"/>
        <end position="512"/>
    </location>
</feature>
<feature type="transmembrane region" description="Helical" evidence="6">
    <location>
        <begin position="581"/>
        <end position="608"/>
    </location>
</feature>
<feature type="transmembrane region" description="Helical" evidence="6">
    <location>
        <begin position="1033"/>
        <end position="1052"/>
    </location>
</feature>
<protein>
    <submittedName>
        <fullName evidence="8">FtsX-like permease family protein</fullName>
    </submittedName>
</protein>
<keyword evidence="9" id="KW-1185">Reference proteome</keyword>
<comment type="caution">
    <text evidence="8">The sequence shown here is derived from an EMBL/GenBank/DDBJ whole genome shotgun (WGS) entry which is preliminary data.</text>
</comment>
<keyword evidence="2" id="KW-1003">Cell membrane</keyword>
<dbReference type="InterPro" id="IPR003838">
    <property type="entry name" value="ABC3_permease_C"/>
</dbReference>
<dbReference type="RefSeq" id="WP_138086254.1">
    <property type="nucleotide sequence ID" value="NZ_VAUV01000007.1"/>
</dbReference>
<evidence type="ECO:0000313" key="8">
    <source>
        <dbReference type="EMBL" id="TLD70783.1"/>
    </source>
</evidence>
<evidence type="ECO:0000256" key="1">
    <source>
        <dbReference type="ARBA" id="ARBA00004651"/>
    </source>
</evidence>
<dbReference type="Pfam" id="PF02687">
    <property type="entry name" value="FtsX"/>
    <property type="match status" value="2"/>
</dbReference>
<dbReference type="Proteomes" id="UP000306196">
    <property type="component" value="Unassembled WGS sequence"/>
</dbReference>